<reference evidence="5 6" key="2">
    <citation type="journal article" date="2024" name="Int. J. Syst. Evol. Microbiol.">
        <title>Promethearchaeum syntrophicum gen. nov., sp. nov., an anaerobic, obligately syntrophic archaeon, the first isolate of the lineage 'Asgard' archaea, and proposal of the new archaeal phylum Promethearchaeota phyl. nov. and kingdom Promethearchaeati regn. nov.</title>
        <authorList>
            <person name="Imachi H."/>
            <person name="Nobu M.K."/>
            <person name="Kato S."/>
            <person name="Takaki Y."/>
            <person name="Miyazaki M."/>
            <person name="Miyata M."/>
            <person name="Ogawara M."/>
            <person name="Saito Y."/>
            <person name="Sakai S."/>
            <person name="Tahara Y.O."/>
            <person name="Takano Y."/>
            <person name="Tasumi E."/>
            <person name="Uematsu K."/>
            <person name="Yoshimura T."/>
            <person name="Itoh T."/>
            <person name="Ohkuma M."/>
            <person name="Takai K."/>
        </authorList>
    </citation>
    <scope>NUCLEOTIDE SEQUENCE [LARGE SCALE GENOMIC DNA]</scope>
    <source>
        <strain evidence="5 6">MK-D1</strain>
    </source>
</reference>
<dbReference type="SUPFAM" id="SSF54909">
    <property type="entry name" value="Dimeric alpha+beta barrel"/>
    <property type="match status" value="1"/>
</dbReference>
<dbReference type="OrthoDB" id="6995at2157"/>
<protein>
    <submittedName>
        <fullName evidence="5">Lrp/AsnC family transcriptional regulator</fullName>
    </submittedName>
</protein>
<dbReference type="PROSITE" id="PS50956">
    <property type="entry name" value="HTH_ASNC_2"/>
    <property type="match status" value="1"/>
</dbReference>
<dbReference type="Gene3D" id="1.10.10.10">
    <property type="entry name" value="Winged helix-like DNA-binding domain superfamily/Winged helix DNA-binding domain"/>
    <property type="match status" value="1"/>
</dbReference>
<dbReference type="InterPro" id="IPR036390">
    <property type="entry name" value="WH_DNA-bd_sf"/>
</dbReference>
<accession>A0A5B9DFU7</accession>
<evidence type="ECO:0000256" key="2">
    <source>
        <dbReference type="ARBA" id="ARBA00023125"/>
    </source>
</evidence>
<feature type="domain" description="HTH asnC-type" evidence="4">
    <location>
        <begin position="8"/>
        <end position="69"/>
    </location>
</feature>
<dbReference type="GO" id="GO:0043565">
    <property type="term" value="F:sequence-specific DNA binding"/>
    <property type="evidence" value="ECO:0007669"/>
    <property type="project" value="InterPro"/>
</dbReference>
<dbReference type="SMART" id="SM00344">
    <property type="entry name" value="HTH_ASNC"/>
    <property type="match status" value="1"/>
</dbReference>
<reference evidence="5 6" key="1">
    <citation type="journal article" date="2020" name="Nature">
        <title>Isolation of an archaeon at the prokaryote-eukaryote interface.</title>
        <authorList>
            <person name="Imachi H."/>
            <person name="Nobu M.K."/>
            <person name="Nakahara N."/>
            <person name="Morono Y."/>
            <person name="Ogawara M."/>
            <person name="Takaki Y."/>
            <person name="Takano Y."/>
            <person name="Uematsu K."/>
            <person name="Ikuta T."/>
            <person name="Ito M."/>
            <person name="Matsui Y."/>
            <person name="Miyazaki M."/>
            <person name="Murata K."/>
            <person name="Saito Y."/>
            <person name="Sakai S."/>
            <person name="Song C."/>
            <person name="Tasumi E."/>
            <person name="Yamanaka Y."/>
            <person name="Yamaguchi T."/>
            <person name="Kamagata Y."/>
            <person name="Tamaki H."/>
            <person name="Takai K."/>
        </authorList>
    </citation>
    <scope>NUCLEOTIDE SEQUENCE [LARGE SCALE GENOMIC DNA]</scope>
    <source>
        <strain evidence="5 6">MK-D1</strain>
    </source>
</reference>
<sequence length="173" mass="20045">MTKTRSLLDETDKKILNILQKDCTVPLNKIAKLLDISKSTVHYRMKRLKSENIIEGYHAKVNFARLGDDFQAIIHIRAKYSKNYVEKVGKELAKIQGVWAIYNVLGDNDFIIMVRAINREELMNKLEEMRTSNLIERTNTVVIARILKEEERLFFETDIPQVDSTSALTSNDE</sequence>
<evidence type="ECO:0000256" key="3">
    <source>
        <dbReference type="ARBA" id="ARBA00023163"/>
    </source>
</evidence>
<evidence type="ECO:0000313" key="6">
    <source>
        <dbReference type="Proteomes" id="UP000321408"/>
    </source>
</evidence>
<dbReference type="PRINTS" id="PR00033">
    <property type="entry name" value="HTHASNC"/>
</dbReference>
<dbReference type="CDD" id="cd00090">
    <property type="entry name" value="HTH_ARSR"/>
    <property type="match status" value="1"/>
</dbReference>
<dbReference type="InterPro" id="IPR019887">
    <property type="entry name" value="Tscrpt_reg_AsnC/Lrp_C"/>
</dbReference>
<name>A0A5B9DFU7_9ARCH</name>
<organism evidence="5 6">
    <name type="scientific">Promethearchaeum syntrophicum</name>
    <dbReference type="NCBI Taxonomy" id="2594042"/>
    <lineage>
        <taxon>Archaea</taxon>
        <taxon>Promethearchaeati</taxon>
        <taxon>Promethearchaeota</taxon>
        <taxon>Promethearchaeia</taxon>
        <taxon>Promethearchaeales</taxon>
        <taxon>Promethearchaeaceae</taxon>
        <taxon>Promethearchaeum</taxon>
    </lineage>
</organism>
<dbReference type="KEGG" id="psyt:DSAG12_03443"/>
<dbReference type="RefSeq" id="WP_147664495.1">
    <property type="nucleotide sequence ID" value="NZ_CP042905.2"/>
</dbReference>
<dbReference type="PANTHER" id="PTHR30154:SF34">
    <property type="entry name" value="TRANSCRIPTIONAL REGULATOR AZLB"/>
    <property type="match status" value="1"/>
</dbReference>
<dbReference type="Gene3D" id="3.30.70.920">
    <property type="match status" value="1"/>
</dbReference>
<dbReference type="AlphaFoldDB" id="A0A5B9DFU7"/>
<dbReference type="GO" id="GO:0043200">
    <property type="term" value="P:response to amino acid"/>
    <property type="evidence" value="ECO:0007669"/>
    <property type="project" value="TreeGrafter"/>
</dbReference>
<evidence type="ECO:0000256" key="1">
    <source>
        <dbReference type="ARBA" id="ARBA00023015"/>
    </source>
</evidence>
<dbReference type="InterPro" id="IPR036388">
    <property type="entry name" value="WH-like_DNA-bd_sf"/>
</dbReference>
<proteinExistence type="predicted"/>
<dbReference type="SUPFAM" id="SSF46785">
    <property type="entry name" value="Winged helix' DNA-binding domain"/>
    <property type="match status" value="1"/>
</dbReference>
<keyword evidence="2" id="KW-0238">DNA-binding</keyword>
<keyword evidence="1" id="KW-0805">Transcription regulation</keyword>
<dbReference type="Pfam" id="PF01037">
    <property type="entry name" value="AsnC_trans_reg"/>
    <property type="match status" value="1"/>
</dbReference>
<dbReference type="Proteomes" id="UP000321408">
    <property type="component" value="Chromosome"/>
</dbReference>
<dbReference type="GeneID" id="41331414"/>
<dbReference type="InterPro" id="IPR019888">
    <property type="entry name" value="Tscrpt_reg_AsnC-like"/>
</dbReference>
<gene>
    <name evidence="5" type="ORF">DSAG12_03443</name>
</gene>
<dbReference type="Pfam" id="PF13412">
    <property type="entry name" value="HTH_24"/>
    <property type="match status" value="1"/>
</dbReference>
<dbReference type="EMBL" id="CP042905">
    <property type="protein sequence ID" value="QEE17606.1"/>
    <property type="molecule type" value="Genomic_DNA"/>
</dbReference>
<evidence type="ECO:0000259" key="4">
    <source>
        <dbReference type="PROSITE" id="PS50956"/>
    </source>
</evidence>
<evidence type="ECO:0000313" key="5">
    <source>
        <dbReference type="EMBL" id="QEE17606.1"/>
    </source>
</evidence>
<keyword evidence="6" id="KW-1185">Reference proteome</keyword>
<dbReference type="GO" id="GO:0005829">
    <property type="term" value="C:cytosol"/>
    <property type="evidence" value="ECO:0007669"/>
    <property type="project" value="TreeGrafter"/>
</dbReference>
<dbReference type="PANTHER" id="PTHR30154">
    <property type="entry name" value="LEUCINE-RESPONSIVE REGULATORY PROTEIN"/>
    <property type="match status" value="1"/>
</dbReference>
<keyword evidence="3" id="KW-0804">Transcription</keyword>
<dbReference type="InterPro" id="IPR011991">
    <property type="entry name" value="ArsR-like_HTH"/>
</dbReference>
<dbReference type="InterPro" id="IPR011008">
    <property type="entry name" value="Dimeric_a/b-barrel"/>
</dbReference>
<dbReference type="InterPro" id="IPR000485">
    <property type="entry name" value="AsnC-type_HTH_dom"/>
</dbReference>